<evidence type="ECO:0000313" key="3">
    <source>
        <dbReference type="Proteomes" id="UP000035682"/>
    </source>
</evidence>
<reference evidence="2 3" key="1">
    <citation type="submission" date="2014-09" db="EMBL/GenBank/DDBJ databases">
        <authorList>
            <person name="Martin A.A."/>
        </authorList>
    </citation>
    <scope>NUCLEOTIDE SEQUENCE</scope>
    <source>
        <strain evidence="3">ED321</strain>
        <strain evidence="2">ED321 Heterogonic</strain>
    </source>
</reference>
<dbReference type="InterPro" id="IPR000608">
    <property type="entry name" value="UBC"/>
</dbReference>
<organism evidence="2">
    <name type="scientific">Strongyloides ratti</name>
    <name type="common">Parasitic roundworm</name>
    <dbReference type="NCBI Taxonomy" id="34506"/>
    <lineage>
        <taxon>Eukaryota</taxon>
        <taxon>Metazoa</taxon>
        <taxon>Ecdysozoa</taxon>
        <taxon>Nematoda</taxon>
        <taxon>Chromadorea</taxon>
        <taxon>Rhabditida</taxon>
        <taxon>Tylenchina</taxon>
        <taxon>Panagrolaimomorpha</taxon>
        <taxon>Strongyloidoidea</taxon>
        <taxon>Strongyloididae</taxon>
        <taxon>Strongyloides</taxon>
    </lineage>
</organism>
<keyword evidence="3" id="KW-1185">Reference proteome</keyword>
<dbReference type="Pfam" id="PF00179">
    <property type="entry name" value="UQ_con"/>
    <property type="match status" value="1"/>
</dbReference>
<dbReference type="WormBase" id="SRAE_2000071750">
    <property type="protein sequence ID" value="SRP04841"/>
    <property type="gene ID" value="WBGene00260916"/>
</dbReference>
<sequence>MSNMQGKLLLQRQLEDLQKNPVDEYPQRPPKIKFIPEMWHPNIEKNGNVCI</sequence>
<gene>
    <name evidence="2 4 5" type="ORF">SRAE_2000071750</name>
</gene>
<dbReference type="Proteomes" id="UP000035682">
    <property type="component" value="Unplaced"/>
</dbReference>
<dbReference type="RefSeq" id="XP_024505246.1">
    <property type="nucleotide sequence ID" value="XM_024651582.1"/>
</dbReference>
<dbReference type="CTD" id="36378410"/>
<dbReference type="WBParaSite" id="SRAE_2000071750.1">
    <property type="protein sequence ID" value="SRAE_2000071750.1"/>
    <property type="gene ID" value="WBGene00260916"/>
</dbReference>
<protein>
    <submittedName>
        <fullName evidence="2 4">Ubiquitin-conjugating enzyme E2 G1</fullName>
    </submittedName>
</protein>
<feature type="domain" description="UBC core" evidence="1">
    <location>
        <begin position="1"/>
        <end position="51"/>
    </location>
</feature>
<dbReference type="OrthoDB" id="19692at2759"/>
<accession>A0A090L8D0</accession>
<proteinExistence type="predicted"/>
<name>A0A090L8D0_STRRB</name>
<dbReference type="Gene3D" id="3.10.110.10">
    <property type="entry name" value="Ubiquitin Conjugating Enzyme"/>
    <property type="match status" value="1"/>
</dbReference>
<dbReference type="PROSITE" id="PS50127">
    <property type="entry name" value="UBC_2"/>
    <property type="match status" value="1"/>
</dbReference>
<dbReference type="STRING" id="34506.A0A090L8D0"/>
<dbReference type="AlphaFoldDB" id="A0A090L8D0"/>
<dbReference type="GeneID" id="36378410"/>
<evidence type="ECO:0000313" key="4">
    <source>
        <dbReference type="WBParaSite" id="SRAE_2000071750.1"/>
    </source>
</evidence>
<evidence type="ECO:0000313" key="5">
    <source>
        <dbReference type="WormBase" id="SRAE_2000071750"/>
    </source>
</evidence>
<evidence type="ECO:0000313" key="2">
    <source>
        <dbReference type="EMBL" id="CEF66046.1"/>
    </source>
</evidence>
<dbReference type="InterPro" id="IPR016135">
    <property type="entry name" value="UBQ-conjugating_enzyme/RWD"/>
</dbReference>
<evidence type="ECO:0000259" key="1">
    <source>
        <dbReference type="PROSITE" id="PS50127"/>
    </source>
</evidence>
<dbReference type="SUPFAM" id="SSF54495">
    <property type="entry name" value="UBC-like"/>
    <property type="match status" value="1"/>
</dbReference>
<reference evidence="4" key="2">
    <citation type="submission" date="2020-12" db="UniProtKB">
        <authorList>
            <consortium name="WormBaseParasite"/>
        </authorList>
    </citation>
    <scope>IDENTIFICATION</scope>
</reference>
<dbReference type="EMBL" id="LN609529">
    <property type="protein sequence ID" value="CEF66046.1"/>
    <property type="molecule type" value="Genomic_DNA"/>
</dbReference>